<dbReference type="Gene3D" id="3.80.10.10">
    <property type="entry name" value="Ribonuclease Inhibitor"/>
    <property type="match status" value="1"/>
</dbReference>
<gene>
    <name evidence="2" type="ORF">Sjap_025932</name>
</gene>
<dbReference type="Pfam" id="PF23622">
    <property type="entry name" value="LRR_At1g61320_AtMIF1"/>
    <property type="match status" value="1"/>
</dbReference>
<dbReference type="Pfam" id="PF00646">
    <property type="entry name" value="F-box"/>
    <property type="match status" value="1"/>
</dbReference>
<name>A0AAP0E2P3_9MAGN</name>
<dbReference type="PANTHER" id="PTHR31900">
    <property type="entry name" value="F-BOX/RNI SUPERFAMILY PROTEIN-RELATED"/>
    <property type="match status" value="1"/>
</dbReference>
<keyword evidence="3" id="KW-1185">Reference proteome</keyword>
<proteinExistence type="predicted"/>
<sequence>MRGEDRLSDLPDHILHHIFSSFATKDLITTTCLLSKKWQHFWVSHPYLDLHIENYNFADSYSDSNIDDVGSRCSPKFVDKSLYGQGRGGSDLERLRLRWFECNEGPRLKSWIVKAMNRKVKEVEIVLGLDGSMFTIPAKVFAKGSSVRAIKLEACFRILRFLIPHPMLSAPNLRTLELVRMKLPKGDSKKEVAMICPVLETLILKDCYYTHLKVLGLSLGKLKKLEIENTGNNRSSCGRDKMAIPSNRLGVCKLELHTPNLTTFIYKGELFEYFSFGDLVALIDVDVSLSIFFISCPKFSGQLSVFNKWEDSRYKFLKGLNGARNLTLGTVQVCSSKVPNTLHDVLTSYTNLRKLELRLSPIEDISLSWLASLLYCCSSLETLVLHDVKLCQRKEEFVLPLCPLNHLKYVALTGLEGHDNELEFLRFLFNRAVNLDLMVINGGGLKDSKFGKADLLNFHEKLMVLSQEFPNVKISFQIRKSNVVRFDSASILN</sequence>
<dbReference type="Proteomes" id="UP001417504">
    <property type="component" value="Unassembled WGS sequence"/>
</dbReference>
<evidence type="ECO:0000313" key="3">
    <source>
        <dbReference type="Proteomes" id="UP001417504"/>
    </source>
</evidence>
<dbReference type="EMBL" id="JBBNAE010000011">
    <property type="protein sequence ID" value="KAK9085521.1"/>
    <property type="molecule type" value="Genomic_DNA"/>
</dbReference>
<dbReference type="SUPFAM" id="SSF81383">
    <property type="entry name" value="F-box domain"/>
    <property type="match status" value="1"/>
</dbReference>
<dbReference type="InterPro" id="IPR036047">
    <property type="entry name" value="F-box-like_dom_sf"/>
</dbReference>
<dbReference type="InterPro" id="IPR001810">
    <property type="entry name" value="F-box_dom"/>
</dbReference>
<dbReference type="PANTHER" id="PTHR31900:SF32">
    <property type="entry name" value="F-BOX_RNI_FBD-LIKE DOMAIN PROTEIN"/>
    <property type="match status" value="1"/>
</dbReference>
<reference evidence="2 3" key="1">
    <citation type="submission" date="2024-01" db="EMBL/GenBank/DDBJ databases">
        <title>Genome assemblies of Stephania.</title>
        <authorList>
            <person name="Yang L."/>
        </authorList>
    </citation>
    <scope>NUCLEOTIDE SEQUENCE [LARGE SCALE GENOMIC DNA]</scope>
    <source>
        <strain evidence="2">QJT</strain>
        <tissue evidence="2">Leaf</tissue>
    </source>
</reference>
<dbReference type="Gene3D" id="1.20.1280.50">
    <property type="match status" value="1"/>
</dbReference>
<dbReference type="SUPFAM" id="SSF52047">
    <property type="entry name" value="RNI-like"/>
    <property type="match status" value="1"/>
</dbReference>
<dbReference type="InterPro" id="IPR032675">
    <property type="entry name" value="LRR_dom_sf"/>
</dbReference>
<dbReference type="AlphaFoldDB" id="A0AAP0E2P3"/>
<dbReference type="PROSITE" id="PS50181">
    <property type="entry name" value="FBOX"/>
    <property type="match status" value="1"/>
</dbReference>
<organism evidence="2 3">
    <name type="scientific">Stephania japonica</name>
    <dbReference type="NCBI Taxonomy" id="461633"/>
    <lineage>
        <taxon>Eukaryota</taxon>
        <taxon>Viridiplantae</taxon>
        <taxon>Streptophyta</taxon>
        <taxon>Embryophyta</taxon>
        <taxon>Tracheophyta</taxon>
        <taxon>Spermatophyta</taxon>
        <taxon>Magnoliopsida</taxon>
        <taxon>Ranunculales</taxon>
        <taxon>Menispermaceae</taxon>
        <taxon>Menispermoideae</taxon>
        <taxon>Cissampelideae</taxon>
        <taxon>Stephania</taxon>
    </lineage>
</organism>
<dbReference type="InterPro" id="IPR006566">
    <property type="entry name" value="FBD"/>
</dbReference>
<comment type="caution">
    <text evidence="2">The sequence shown here is derived from an EMBL/GenBank/DDBJ whole genome shotgun (WGS) entry which is preliminary data.</text>
</comment>
<dbReference type="Pfam" id="PF08387">
    <property type="entry name" value="FBD"/>
    <property type="match status" value="1"/>
</dbReference>
<feature type="domain" description="F-box" evidence="1">
    <location>
        <begin position="4"/>
        <end position="39"/>
    </location>
</feature>
<accession>A0AAP0E2P3</accession>
<protein>
    <recommendedName>
        <fullName evidence="1">F-box domain-containing protein</fullName>
    </recommendedName>
</protein>
<evidence type="ECO:0000259" key="1">
    <source>
        <dbReference type="PROSITE" id="PS50181"/>
    </source>
</evidence>
<dbReference type="InterPro" id="IPR055357">
    <property type="entry name" value="LRR_At1g61320_AtMIF1"/>
</dbReference>
<evidence type="ECO:0000313" key="2">
    <source>
        <dbReference type="EMBL" id="KAK9085521.1"/>
    </source>
</evidence>
<dbReference type="InterPro" id="IPR050232">
    <property type="entry name" value="FBL13/AtMIF1-like"/>
</dbReference>